<reference evidence="4" key="1">
    <citation type="submission" date="2021-12" db="EMBL/GenBank/DDBJ databases">
        <authorList>
            <person name="King R."/>
        </authorList>
    </citation>
    <scope>NUCLEOTIDE SEQUENCE</scope>
</reference>
<feature type="domain" description="C2H2-type" evidence="3">
    <location>
        <begin position="199"/>
        <end position="226"/>
    </location>
</feature>
<keyword evidence="1" id="KW-0479">Metal-binding</keyword>
<organism evidence="4 5">
    <name type="scientific">Brassicogethes aeneus</name>
    <name type="common">Rape pollen beetle</name>
    <name type="synonym">Meligethes aeneus</name>
    <dbReference type="NCBI Taxonomy" id="1431903"/>
    <lineage>
        <taxon>Eukaryota</taxon>
        <taxon>Metazoa</taxon>
        <taxon>Ecdysozoa</taxon>
        <taxon>Arthropoda</taxon>
        <taxon>Hexapoda</taxon>
        <taxon>Insecta</taxon>
        <taxon>Pterygota</taxon>
        <taxon>Neoptera</taxon>
        <taxon>Endopterygota</taxon>
        <taxon>Coleoptera</taxon>
        <taxon>Polyphaga</taxon>
        <taxon>Cucujiformia</taxon>
        <taxon>Nitidulidae</taxon>
        <taxon>Meligethinae</taxon>
        <taxon>Brassicogethes</taxon>
    </lineage>
</organism>
<dbReference type="PROSITE" id="PS50157">
    <property type="entry name" value="ZINC_FINGER_C2H2_2"/>
    <property type="match status" value="1"/>
</dbReference>
<feature type="compositionally biased region" description="Basic and acidic residues" evidence="2">
    <location>
        <begin position="1"/>
        <end position="10"/>
    </location>
</feature>
<accession>A0A9P0FHP1</accession>
<feature type="compositionally biased region" description="Basic and acidic residues" evidence="2">
    <location>
        <begin position="24"/>
        <end position="38"/>
    </location>
</feature>
<feature type="region of interest" description="Disordered" evidence="2">
    <location>
        <begin position="1"/>
        <end position="72"/>
    </location>
</feature>
<keyword evidence="5" id="KW-1185">Reference proteome</keyword>
<dbReference type="InterPro" id="IPR013087">
    <property type="entry name" value="Znf_C2H2_type"/>
</dbReference>
<keyword evidence="1" id="KW-0862">Zinc</keyword>
<sequence length="365" mass="41369">MAKTSTERNREWRKRQKKALLNDMAKKQSKQSDVRTKSNIENNEGSALSKGHETDIINGNPAEPSTSTSQLQTDIPNQMMPRANSLTMLLWKFRARQNLRQRKPIGQPQGNHPEAADRQRRQRQNLIDPDLSPPCGGLLLNTASGPSFLPLPAQILEQVAAGNSEPGYTVLRLPAPQSLLKKSKFPMIRVAEVDVDVCFACKRCQRAFDSASALLTHQSVCFGADQRSRGAFRLVRRGFECEACGFRSSARFEKHCGLIDRKTEPADMENYVKSIIRKNSKNLSSDKKDSKSEIIPSAPELILIKEENQGLWFKEESEGQIHIKQEPEEPICTKEEPLMFSEESEEQIHIKKEPEEIYFKEEPLI</sequence>
<protein>
    <recommendedName>
        <fullName evidence="3">C2H2-type domain-containing protein</fullName>
    </recommendedName>
</protein>
<dbReference type="AlphaFoldDB" id="A0A9P0FHP1"/>
<feature type="region of interest" description="Disordered" evidence="2">
    <location>
        <begin position="101"/>
        <end position="121"/>
    </location>
</feature>
<keyword evidence="1" id="KW-0863">Zinc-finger</keyword>
<evidence type="ECO:0000313" key="4">
    <source>
        <dbReference type="EMBL" id="CAH0553833.1"/>
    </source>
</evidence>
<evidence type="ECO:0000259" key="3">
    <source>
        <dbReference type="PROSITE" id="PS50157"/>
    </source>
</evidence>
<dbReference type="GO" id="GO:0008270">
    <property type="term" value="F:zinc ion binding"/>
    <property type="evidence" value="ECO:0007669"/>
    <property type="project" value="UniProtKB-KW"/>
</dbReference>
<name>A0A9P0FHP1_BRAAE</name>
<gene>
    <name evidence="4" type="ORF">MELIAE_LOCUS5733</name>
</gene>
<dbReference type="OrthoDB" id="6361927at2759"/>
<dbReference type="EMBL" id="OV121134">
    <property type="protein sequence ID" value="CAH0553833.1"/>
    <property type="molecule type" value="Genomic_DNA"/>
</dbReference>
<proteinExistence type="predicted"/>
<feature type="compositionally biased region" description="Polar residues" evidence="2">
    <location>
        <begin position="63"/>
        <end position="72"/>
    </location>
</feature>
<dbReference type="Proteomes" id="UP001154078">
    <property type="component" value="Chromosome 3"/>
</dbReference>
<evidence type="ECO:0000256" key="2">
    <source>
        <dbReference type="SAM" id="MobiDB-lite"/>
    </source>
</evidence>
<evidence type="ECO:0000313" key="5">
    <source>
        <dbReference type="Proteomes" id="UP001154078"/>
    </source>
</evidence>
<evidence type="ECO:0000256" key="1">
    <source>
        <dbReference type="PROSITE-ProRule" id="PRU00042"/>
    </source>
</evidence>